<feature type="transmembrane region" description="Helical" evidence="1">
    <location>
        <begin position="151"/>
        <end position="168"/>
    </location>
</feature>
<reference evidence="2 3" key="1">
    <citation type="submission" date="2023-03" db="EMBL/GenBank/DDBJ databases">
        <title>Strain YYF002 represents a novel species in the genus Winogradskyella isolated from seawater.</title>
        <authorList>
            <person name="Fu Z.-Y."/>
        </authorList>
    </citation>
    <scope>NUCLEOTIDE SEQUENCE [LARGE SCALE GENOMIC DNA]</scope>
    <source>
        <strain evidence="2 3">YYF002</strain>
    </source>
</reference>
<dbReference type="RefSeq" id="WP_278005925.1">
    <property type="nucleotide sequence ID" value="NZ_JARSBN010000006.1"/>
</dbReference>
<organism evidence="2 3">
    <name type="scientific">Winogradskyella marincola</name>
    <dbReference type="NCBI Taxonomy" id="3037795"/>
    <lineage>
        <taxon>Bacteria</taxon>
        <taxon>Pseudomonadati</taxon>
        <taxon>Bacteroidota</taxon>
        <taxon>Flavobacteriia</taxon>
        <taxon>Flavobacteriales</taxon>
        <taxon>Flavobacteriaceae</taxon>
        <taxon>Winogradskyella</taxon>
    </lineage>
</organism>
<sequence length="170" mass="20283">MESSEYKKRCKNFRDKARASFNYLIEEFNYELKHESDRSKSDSIIVDTLIYTNKKRNRIIKISNSFHPKDYGFQLTILDTSQIQNKVMSEKLLFNTLLINQDVNQNHIEQTAEKLKEYYSNAIEGKTFFDDAFEFSTDVKKKEKSIPVKHILIWVTVYLIFLLLQFLFNK</sequence>
<gene>
    <name evidence="2" type="ORF">P7122_11385</name>
</gene>
<evidence type="ECO:0000313" key="3">
    <source>
        <dbReference type="Proteomes" id="UP001529085"/>
    </source>
</evidence>
<accession>A0ABT6G3J9</accession>
<proteinExistence type="predicted"/>
<dbReference type="Proteomes" id="UP001529085">
    <property type="component" value="Unassembled WGS sequence"/>
</dbReference>
<keyword evidence="1" id="KW-1133">Transmembrane helix</keyword>
<protein>
    <submittedName>
        <fullName evidence="2">Uncharacterized protein</fullName>
    </submittedName>
</protein>
<evidence type="ECO:0000313" key="2">
    <source>
        <dbReference type="EMBL" id="MDG4716477.1"/>
    </source>
</evidence>
<evidence type="ECO:0000256" key="1">
    <source>
        <dbReference type="SAM" id="Phobius"/>
    </source>
</evidence>
<keyword evidence="1" id="KW-0812">Transmembrane</keyword>
<comment type="caution">
    <text evidence="2">The sequence shown here is derived from an EMBL/GenBank/DDBJ whole genome shotgun (WGS) entry which is preliminary data.</text>
</comment>
<name>A0ABT6G3J9_9FLAO</name>
<keyword evidence="3" id="KW-1185">Reference proteome</keyword>
<keyword evidence="1" id="KW-0472">Membrane</keyword>
<dbReference type="EMBL" id="JARSBN010000006">
    <property type="protein sequence ID" value="MDG4716477.1"/>
    <property type="molecule type" value="Genomic_DNA"/>
</dbReference>